<feature type="region of interest" description="Disordered" evidence="1">
    <location>
        <begin position="313"/>
        <end position="397"/>
    </location>
</feature>
<name>A0AB37W2K7_9PLEO</name>
<evidence type="ECO:0000256" key="1">
    <source>
        <dbReference type="SAM" id="MobiDB-lite"/>
    </source>
</evidence>
<feature type="compositionally biased region" description="Polar residues" evidence="1">
    <location>
        <begin position="360"/>
        <end position="389"/>
    </location>
</feature>
<dbReference type="Pfam" id="PF09994">
    <property type="entry name" value="T6SS_Tle1-like_cat"/>
    <property type="match status" value="1"/>
</dbReference>
<comment type="caution">
    <text evidence="3">The sequence shown here is derived from an EMBL/GenBank/DDBJ whole genome shotgun (WGS) entry which is preliminary data.</text>
</comment>
<dbReference type="PANTHER" id="PTHR33840:SF1">
    <property type="entry name" value="TLE1 PHOSPHOLIPASE DOMAIN-CONTAINING PROTEIN"/>
    <property type="match status" value="1"/>
</dbReference>
<dbReference type="PANTHER" id="PTHR33840">
    <property type="match status" value="1"/>
</dbReference>
<feature type="domain" description="T6SS Phospholipase effector Tle1-like catalytic" evidence="2">
    <location>
        <begin position="14"/>
        <end position="152"/>
    </location>
</feature>
<organism evidence="3 4">
    <name type="scientific">Alternaria tenuissima</name>
    <dbReference type="NCBI Taxonomy" id="119927"/>
    <lineage>
        <taxon>Eukaryota</taxon>
        <taxon>Fungi</taxon>
        <taxon>Dikarya</taxon>
        <taxon>Ascomycota</taxon>
        <taxon>Pezizomycotina</taxon>
        <taxon>Dothideomycetes</taxon>
        <taxon>Pleosporomycetidae</taxon>
        <taxon>Pleosporales</taxon>
        <taxon>Pleosporineae</taxon>
        <taxon>Pleosporaceae</taxon>
        <taxon>Alternaria</taxon>
        <taxon>Alternaria sect. Alternaria</taxon>
        <taxon>Alternaria alternata complex</taxon>
    </lineage>
</organism>
<evidence type="ECO:0000259" key="2">
    <source>
        <dbReference type="Pfam" id="PF09994"/>
    </source>
</evidence>
<reference evidence="3" key="1">
    <citation type="submission" date="2017-10" db="EMBL/GenBank/DDBJ databases">
        <authorList>
            <person name="Armitage A.D."/>
            <person name="Barbara D.J."/>
            <person name="Woodhall J.W."/>
            <person name="Sreenivasaprasad S."/>
            <person name="Lane C.R."/>
            <person name="Clarkson J.P."/>
            <person name="Harrison R.J."/>
        </authorList>
    </citation>
    <scope>NUCLEOTIDE SEQUENCE</scope>
    <source>
        <strain evidence="3">FERA 1164</strain>
    </source>
</reference>
<dbReference type="AlphaFoldDB" id="A0AB37W2K7"/>
<evidence type="ECO:0000313" key="3">
    <source>
        <dbReference type="EMBL" id="RYN18833.1"/>
    </source>
</evidence>
<proteinExistence type="predicted"/>
<dbReference type="EMBL" id="PDXB01000047">
    <property type="protein sequence ID" value="RYN18833.1"/>
    <property type="molecule type" value="Genomic_DNA"/>
</dbReference>
<protein>
    <recommendedName>
        <fullName evidence="2">T6SS Phospholipase effector Tle1-like catalytic domain-containing protein</fullName>
    </recommendedName>
</protein>
<evidence type="ECO:0000313" key="4">
    <source>
        <dbReference type="Proteomes" id="UP000292340"/>
    </source>
</evidence>
<feature type="compositionally biased region" description="Polar residues" evidence="1">
    <location>
        <begin position="313"/>
        <end position="338"/>
    </location>
</feature>
<feature type="compositionally biased region" description="Low complexity" evidence="1">
    <location>
        <begin position="339"/>
        <end position="359"/>
    </location>
</feature>
<accession>A0AB37W2K7</accession>
<dbReference type="Proteomes" id="UP000292340">
    <property type="component" value="Unassembled WGS sequence"/>
</dbReference>
<gene>
    <name evidence="3" type="ORF">AA0115_g11086</name>
</gene>
<sequence length="558" mass="61498">MDPLVQAVTNPSPRKLVVCFDGTWENADKELKGATNVKRLYDCIEENPWKQTRHYIGGIGADDEKLPGKIHKGLTGRGLPAKILEAYKWICQECTHDKTERDEIYLIGFSRGACTARAVARLLNDIGIMMHYDFRDAWDDVWKAYKSEKNNNTLDGTFWSKLNLPKHVSDVGGGEVGASNVSLVWMIKEIRGCSELQFDNTKISTCLSGGLLRDEKYLLKDKAKSNLHSRSPGGYHIGEVTGECVHWSTQNFVSQGLCFRESSLSSGSVTLQDLPTYGLSTEKIHPDEITLLQPYIVEFANSEWYLNHGGSTQSAQTVSDSYQGGSGSLAQYGSENPGSQAAYSHSTQAASSSTASSSSMYPGSQSTYNNSGQVTPANSAQNGYPNSIPRSADYHSLPVSGKTQKYASTYSYPTTGTQPYASSPYDSGRSTQQATYGKISAVADTQKYSGTYAYPTTNTQPYASSPYGTARSTQQAMYGTTSAFVDTQVNDYKRWAPSQSETYADVKNNLTWTYGEGKSSMHTVDPVTKENLTAHYYSEEYLRTWAFYRQSGEFVHIG</sequence>
<dbReference type="InterPro" id="IPR018712">
    <property type="entry name" value="Tle1-like_cat"/>
</dbReference>
<reference evidence="3" key="2">
    <citation type="journal article" date="2019" name="bioRxiv">
        <title>Genomics, evolutionary history and diagnostics of the Alternaria alternata species group including apple and Asian pear pathotypes.</title>
        <authorList>
            <person name="Armitage A.D."/>
            <person name="Cockerton H.M."/>
            <person name="Sreenivasaprasad S."/>
            <person name="Woodhall J.W."/>
            <person name="Lane C.R."/>
            <person name="Harrison R.J."/>
            <person name="Clarkson J.P."/>
        </authorList>
    </citation>
    <scope>NUCLEOTIDE SEQUENCE</scope>
    <source>
        <strain evidence="3">FERA 1164</strain>
    </source>
</reference>